<organism evidence="1 2">
    <name type="scientific">Waterburya agarophytonicola KI4</name>
    <dbReference type="NCBI Taxonomy" id="2874699"/>
    <lineage>
        <taxon>Bacteria</taxon>
        <taxon>Bacillati</taxon>
        <taxon>Cyanobacteriota</taxon>
        <taxon>Cyanophyceae</taxon>
        <taxon>Pleurocapsales</taxon>
        <taxon>Hyellaceae</taxon>
        <taxon>Waterburya</taxon>
        <taxon>Waterburya agarophytonicola</taxon>
    </lineage>
</organism>
<proteinExistence type="predicted"/>
<dbReference type="Pfam" id="PF08282">
    <property type="entry name" value="Hydrolase_3"/>
    <property type="match status" value="1"/>
</dbReference>
<evidence type="ECO:0000313" key="1">
    <source>
        <dbReference type="EMBL" id="MCC0176034.1"/>
    </source>
</evidence>
<accession>A0A964BN25</accession>
<reference evidence="1" key="1">
    <citation type="journal article" date="2021" name="Antonie Van Leeuwenhoek">
        <title>Draft genome and description of Waterburya agarophytonicola gen. nov. sp. nov. (Pleurocapsales, Cyanobacteria): a seaweed symbiont.</title>
        <authorList>
            <person name="Bonthond G."/>
            <person name="Shalygin S."/>
            <person name="Bayer T."/>
            <person name="Weinberger F."/>
        </authorList>
    </citation>
    <scope>NUCLEOTIDE SEQUENCE</scope>
    <source>
        <strain evidence="1">KI4</strain>
    </source>
</reference>
<dbReference type="Proteomes" id="UP000729733">
    <property type="component" value="Unassembled WGS sequence"/>
</dbReference>
<name>A0A964BN25_9CYAN</name>
<dbReference type="InterPro" id="IPR036412">
    <property type="entry name" value="HAD-like_sf"/>
</dbReference>
<protein>
    <submittedName>
        <fullName evidence="1">HAD-IIB family hydrolase</fullName>
    </submittedName>
</protein>
<dbReference type="InterPro" id="IPR023214">
    <property type="entry name" value="HAD_sf"/>
</dbReference>
<evidence type="ECO:0000313" key="2">
    <source>
        <dbReference type="Proteomes" id="UP000729733"/>
    </source>
</evidence>
<dbReference type="AlphaFoldDB" id="A0A964BN25"/>
<dbReference type="Gene3D" id="3.40.50.1000">
    <property type="entry name" value="HAD superfamily/HAD-like"/>
    <property type="match status" value="1"/>
</dbReference>
<dbReference type="PANTHER" id="PTHR10000:SF8">
    <property type="entry name" value="HAD SUPERFAMILY HYDROLASE-LIKE, TYPE 3"/>
    <property type="match status" value="1"/>
</dbReference>
<sequence length="260" mass="29558">MKPEIITKGRLKPINNYDWTNIKLIASDMDGTLTKVEQFDSELFDTLDRLATAGVKVLITTGRSAGWVQAIATYLPIVGAIAENGGLLYWQDDLKPRFMSDLDFQEHRLQLNRVYRILKSKFPQLEESPDNVFRLTDWTFEVAGLSLTELEHIEAICNGEGYGFTYSTIQCHIKPIHQDKGLALDQVISQHFPDLKPEQILTIGDSPNDESLFNPEKFSLSIGVANIVRYRDHLQYLPAYMTSKFEGEGFRELAELIINS</sequence>
<dbReference type="SUPFAM" id="SSF56784">
    <property type="entry name" value="HAD-like"/>
    <property type="match status" value="1"/>
</dbReference>
<dbReference type="RefSeq" id="WP_229639069.1">
    <property type="nucleotide sequence ID" value="NZ_JADWDC010000005.1"/>
</dbReference>
<dbReference type="EMBL" id="JADWDC010000005">
    <property type="protein sequence ID" value="MCC0176034.1"/>
    <property type="molecule type" value="Genomic_DNA"/>
</dbReference>
<dbReference type="GO" id="GO:0000287">
    <property type="term" value="F:magnesium ion binding"/>
    <property type="evidence" value="ECO:0007669"/>
    <property type="project" value="TreeGrafter"/>
</dbReference>
<dbReference type="GO" id="GO:0016791">
    <property type="term" value="F:phosphatase activity"/>
    <property type="evidence" value="ECO:0007669"/>
    <property type="project" value="TreeGrafter"/>
</dbReference>
<dbReference type="GO" id="GO:0005829">
    <property type="term" value="C:cytosol"/>
    <property type="evidence" value="ECO:0007669"/>
    <property type="project" value="TreeGrafter"/>
</dbReference>
<keyword evidence="2" id="KW-1185">Reference proteome</keyword>
<dbReference type="PANTHER" id="PTHR10000">
    <property type="entry name" value="PHOSPHOSERINE PHOSPHATASE"/>
    <property type="match status" value="1"/>
</dbReference>
<keyword evidence="1" id="KW-0378">Hydrolase</keyword>
<dbReference type="InterPro" id="IPR006379">
    <property type="entry name" value="HAD-SF_hydro_IIB"/>
</dbReference>
<dbReference type="Gene3D" id="3.90.1070.10">
    <property type="match status" value="1"/>
</dbReference>
<gene>
    <name evidence="1" type="ORF">I4641_03450</name>
</gene>
<dbReference type="NCBIfam" id="TIGR01484">
    <property type="entry name" value="HAD-SF-IIB"/>
    <property type="match status" value="1"/>
</dbReference>
<comment type="caution">
    <text evidence="1">The sequence shown here is derived from an EMBL/GenBank/DDBJ whole genome shotgun (WGS) entry which is preliminary data.</text>
</comment>